<keyword evidence="3" id="KW-1185">Reference proteome</keyword>
<dbReference type="Proteomes" id="UP000607653">
    <property type="component" value="Unassembled WGS sequence"/>
</dbReference>
<organism evidence="2 3">
    <name type="scientific">Nelumbo nucifera</name>
    <name type="common">Sacred lotus</name>
    <dbReference type="NCBI Taxonomy" id="4432"/>
    <lineage>
        <taxon>Eukaryota</taxon>
        <taxon>Viridiplantae</taxon>
        <taxon>Streptophyta</taxon>
        <taxon>Embryophyta</taxon>
        <taxon>Tracheophyta</taxon>
        <taxon>Spermatophyta</taxon>
        <taxon>Magnoliopsida</taxon>
        <taxon>Proteales</taxon>
        <taxon>Nelumbonaceae</taxon>
        <taxon>Nelumbo</taxon>
    </lineage>
</organism>
<sequence length="244" mass="27471">MNRKEVRGLGIQRYCHKKQCTPDEAYVAFHDRTKQVVGLAFIFEILRGKGVVWLPTPISSSNQDARNGKVAELIDFDLFSWNCSMLETSFESEKLAELKRRREEGDTNPATCIIEHSIGWSPSTAPFVKINVDGAMGNGKSRLGLVIRDHCGAFLFGRAIPTDLSDPKLSEARAVRVGLQMTLNLNFSHIWLEGDTPKVICLMLDNRLDVPWRLNTVDNYCRNLLSLLILLGLYLMLICCNEVA</sequence>
<dbReference type="GO" id="GO:0004523">
    <property type="term" value="F:RNA-DNA hybrid ribonuclease activity"/>
    <property type="evidence" value="ECO:0007669"/>
    <property type="project" value="InterPro"/>
</dbReference>
<proteinExistence type="predicted"/>
<dbReference type="InterPro" id="IPR053151">
    <property type="entry name" value="RNase_H-like"/>
</dbReference>
<gene>
    <name evidence="2" type="ORF">HUJ06_023845</name>
</gene>
<dbReference type="AlphaFoldDB" id="A0A822XQS1"/>
<dbReference type="InterPro" id="IPR002156">
    <property type="entry name" value="RNaseH_domain"/>
</dbReference>
<reference evidence="2 3" key="1">
    <citation type="journal article" date="2020" name="Mol. Biol. Evol.">
        <title>Distinct Expression and Methylation Patterns for Genes with Different Fates following a Single Whole-Genome Duplication in Flowering Plants.</title>
        <authorList>
            <person name="Shi T."/>
            <person name="Rahmani R.S."/>
            <person name="Gugger P.F."/>
            <person name="Wang M."/>
            <person name="Li H."/>
            <person name="Zhang Y."/>
            <person name="Li Z."/>
            <person name="Wang Q."/>
            <person name="Van de Peer Y."/>
            <person name="Marchal K."/>
            <person name="Chen J."/>
        </authorList>
    </citation>
    <scope>NUCLEOTIDE SEQUENCE [LARGE SCALE GENOMIC DNA]</scope>
    <source>
        <tissue evidence="2">Leaf</tissue>
    </source>
</reference>
<dbReference type="CDD" id="cd06222">
    <property type="entry name" value="RNase_H_like"/>
    <property type="match status" value="1"/>
</dbReference>
<protein>
    <recommendedName>
        <fullName evidence="1">RNase H type-1 domain-containing protein</fullName>
    </recommendedName>
</protein>
<dbReference type="PANTHER" id="PTHR47723:SF19">
    <property type="entry name" value="POLYNUCLEOTIDYL TRANSFERASE, RIBONUCLEASE H-LIKE SUPERFAMILY PROTEIN"/>
    <property type="match status" value="1"/>
</dbReference>
<dbReference type="PANTHER" id="PTHR47723">
    <property type="entry name" value="OS05G0353850 PROTEIN"/>
    <property type="match status" value="1"/>
</dbReference>
<evidence type="ECO:0000313" key="2">
    <source>
        <dbReference type="EMBL" id="DAD22382.1"/>
    </source>
</evidence>
<dbReference type="EMBL" id="DUZY01000001">
    <property type="protein sequence ID" value="DAD22382.1"/>
    <property type="molecule type" value="Genomic_DNA"/>
</dbReference>
<name>A0A822XQS1_NELNU</name>
<dbReference type="InterPro" id="IPR044730">
    <property type="entry name" value="RNase_H-like_dom_plant"/>
</dbReference>
<dbReference type="GO" id="GO:0003676">
    <property type="term" value="F:nucleic acid binding"/>
    <property type="evidence" value="ECO:0007669"/>
    <property type="project" value="InterPro"/>
</dbReference>
<feature type="domain" description="RNase H type-1" evidence="1">
    <location>
        <begin position="131"/>
        <end position="202"/>
    </location>
</feature>
<evidence type="ECO:0000313" key="3">
    <source>
        <dbReference type="Proteomes" id="UP000607653"/>
    </source>
</evidence>
<evidence type="ECO:0000259" key="1">
    <source>
        <dbReference type="Pfam" id="PF13456"/>
    </source>
</evidence>
<comment type="caution">
    <text evidence="2">The sequence shown here is derived from an EMBL/GenBank/DDBJ whole genome shotgun (WGS) entry which is preliminary data.</text>
</comment>
<accession>A0A822XQS1</accession>
<dbReference type="Pfam" id="PF13456">
    <property type="entry name" value="RVT_3"/>
    <property type="match status" value="1"/>
</dbReference>